<feature type="domain" description="HTH merR-type" evidence="2">
    <location>
        <begin position="1"/>
        <end position="69"/>
    </location>
</feature>
<dbReference type="Gene3D" id="1.10.1660.10">
    <property type="match status" value="1"/>
</dbReference>
<dbReference type="EMBL" id="QNQT01000011">
    <property type="protein sequence ID" value="RDU35348.1"/>
    <property type="molecule type" value="Genomic_DNA"/>
</dbReference>
<dbReference type="OrthoDB" id="166060at2"/>
<comment type="caution">
    <text evidence="3">The sequence shown here is derived from an EMBL/GenBank/DDBJ whole genome shotgun (WGS) entry which is preliminary data.</text>
</comment>
<accession>A0A3D8GLR8</accession>
<keyword evidence="1" id="KW-0238">DNA-binding</keyword>
<dbReference type="Proteomes" id="UP000257144">
    <property type="component" value="Unassembled WGS sequence"/>
</dbReference>
<dbReference type="PANTHER" id="PTHR30204:SF95">
    <property type="entry name" value="HTH-TYPE TRANSCRIPTIONAL REGULATOR CUER"/>
    <property type="match status" value="1"/>
</dbReference>
<evidence type="ECO:0000259" key="2">
    <source>
        <dbReference type="PROSITE" id="PS50937"/>
    </source>
</evidence>
<dbReference type="GO" id="GO:0003700">
    <property type="term" value="F:DNA-binding transcription factor activity"/>
    <property type="evidence" value="ECO:0007669"/>
    <property type="project" value="InterPro"/>
</dbReference>
<dbReference type="PRINTS" id="PR00040">
    <property type="entry name" value="HTHMERR"/>
</dbReference>
<dbReference type="InterPro" id="IPR000551">
    <property type="entry name" value="MerR-type_HTH_dom"/>
</dbReference>
<evidence type="ECO:0000313" key="4">
    <source>
        <dbReference type="Proteomes" id="UP000257144"/>
    </source>
</evidence>
<dbReference type="Pfam" id="PF13411">
    <property type="entry name" value="MerR_1"/>
    <property type="match status" value="1"/>
</dbReference>
<reference evidence="3 4" key="1">
    <citation type="submission" date="2018-07" db="EMBL/GenBank/DDBJ databases">
        <title>Bacillus sp. YLB-04 draft genome sequence.</title>
        <authorList>
            <person name="Yu L."/>
            <person name="Tang X."/>
        </authorList>
    </citation>
    <scope>NUCLEOTIDE SEQUENCE [LARGE SCALE GENOMIC DNA]</scope>
    <source>
        <strain evidence="3 4">YLB-04</strain>
    </source>
</reference>
<sequence>MYRIGELANRAGVSKRTIDYYTSIGLLNAERTRSNYRLYDEDALGDLKYIEECKHMHFPLEEIKRKLEIRKAGKIRESEVEDQAYSVAQQMKQLQDDLTALLPLIQKLDTQKRDVVSKNLNDEGIALLRSLKELTS</sequence>
<dbReference type="PANTHER" id="PTHR30204">
    <property type="entry name" value="REDOX-CYCLING DRUG-SENSING TRANSCRIPTIONAL ACTIVATOR SOXR"/>
    <property type="match status" value="1"/>
</dbReference>
<dbReference type="PROSITE" id="PS50937">
    <property type="entry name" value="HTH_MERR_2"/>
    <property type="match status" value="1"/>
</dbReference>
<dbReference type="AlphaFoldDB" id="A0A3D8GLR8"/>
<evidence type="ECO:0000313" key="3">
    <source>
        <dbReference type="EMBL" id="RDU35348.1"/>
    </source>
</evidence>
<keyword evidence="4" id="KW-1185">Reference proteome</keyword>
<dbReference type="SUPFAM" id="SSF46955">
    <property type="entry name" value="Putative DNA-binding domain"/>
    <property type="match status" value="1"/>
</dbReference>
<gene>
    <name evidence="3" type="ORF">DRW41_18880</name>
</gene>
<protein>
    <submittedName>
        <fullName evidence="3">MerR family transcriptional regulator</fullName>
    </submittedName>
</protein>
<proteinExistence type="predicted"/>
<organism evidence="3 4">
    <name type="scientific">Neobacillus piezotolerans</name>
    <dbReference type="NCBI Taxonomy" id="2259171"/>
    <lineage>
        <taxon>Bacteria</taxon>
        <taxon>Bacillati</taxon>
        <taxon>Bacillota</taxon>
        <taxon>Bacilli</taxon>
        <taxon>Bacillales</taxon>
        <taxon>Bacillaceae</taxon>
        <taxon>Neobacillus</taxon>
    </lineage>
</organism>
<dbReference type="InterPro" id="IPR009061">
    <property type="entry name" value="DNA-bd_dom_put_sf"/>
</dbReference>
<dbReference type="SMART" id="SM00422">
    <property type="entry name" value="HTH_MERR"/>
    <property type="match status" value="1"/>
</dbReference>
<evidence type="ECO:0000256" key="1">
    <source>
        <dbReference type="ARBA" id="ARBA00023125"/>
    </source>
</evidence>
<dbReference type="InterPro" id="IPR047057">
    <property type="entry name" value="MerR_fam"/>
</dbReference>
<name>A0A3D8GLR8_9BACI</name>
<dbReference type="GO" id="GO:0003677">
    <property type="term" value="F:DNA binding"/>
    <property type="evidence" value="ECO:0007669"/>
    <property type="project" value="UniProtKB-KW"/>
</dbReference>